<evidence type="ECO:0000313" key="2">
    <source>
        <dbReference type="Proteomes" id="UP000735302"/>
    </source>
</evidence>
<comment type="caution">
    <text evidence="1">The sequence shown here is derived from an EMBL/GenBank/DDBJ whole genome shotgun (WGS) entry which is preliminary data.</text>
</comment>
<organism evidence="1 2">
    <name type="scientific">Plakobranchus ocellatus</name>
    <dbReference type="NCBI Taxonomy" id="259542"/>
    <lineage>
        <taxon>Eukaryota</taxon>
        <taxon>Metazoa</taxon>
        <taxon>Spiralia</taxon>
        <taxon>Lophotrochozoa</taxon>
        <taxon>Mollusca</taxon>
        <taxon>Gastropoda</taxon>
        <taxon>Heterobranchia</taxon>
        <taxon>Euthyneura</taxon>
        <taxon>Panpulmonata</taxon>
        <taxon>Sacoglossa</taxon>
        <taxon>Placobranchoidea</taxon>
        <taxon>Plakobranchidae</taxon>
        <taxon>Plakobranchus</taxon>
    </lineage>
</organism>
<reference evidence="1 2" key="1">
    <citation type="journal article" date="2021" name="Elife">
        <title>Chloroplast acquisition without the gene transfer in kleptoplastic sea slugs, Plakobranchus ocellatus.</title>
        <authorList>
            <person name="Maeda T."/>
            <person name="Takahashi S."/>
            <person name="Yoshida T."/>
            <person name="Shimamura S."/>
            <person name="Takaki Y."/>
            <person name="Nagai Y."/>
            <person name="Toyoda A."/>
            <person name="Suzuki Y."/>
            <person name="Arimoto A."/>
            <person name="Ishii H."/>
            <person name="Satoh N."/>
            <person name="Nishiyama T."/>
            <person name="Hasebe M."/>
            <person name="Maruyama T."/>
            <person name="Minagawa J."/>
            <person name="Obokata J."/>
            <person name="Shigenobu S."/>
        </authorList>
    </citation>
    <scope>NUCLEOTIDE SEQUENCE [LARGE SCALE GENOMIC DNA]</scope>
</reference>
<dbReference type="EMBL" id="BLXT01000988">
    <property type="protein sequence ID" value="GFN82499.1"/>
    <property type="molecule type" value="Genomic_DNA"/>
</dbReference>
<dbReference type="AlphaFoldDB" id="A0AAV3YID5"/>
<sequence length="148" mass="16730">MKPMEIPRGMCLPPCISIISCGTLNKNPAKWFGVMAVAIRTSHVALEQSVTLKQKYLVPGHTLMECDSTHSVINRRLNGAFFSRHDYVLAMQMVRQVPFFNNALEVLFTDSVVEAILEVCASWKTCSRSNSFSCVLLLVHWTIMYNFV</sequence>
<proteinExistence type="predicted"/>
<gene>
    <name evidence="1" type="ORF">PoB_000900500</name>
</gene>
<dbReference type="Proteomes" id="UP000735302">
    <property type="component" value="Unassembled WGS sequence"/>
</dbReference>
<keyword evidence="2" id="KW-1185">Reference proteome</keyword>
<protein>
    <submittedName>
        <fullName evidence="1">Uncharacterized protein</fullName>
    </submittedName>
</protein>
<name>A0AAV3YID5_9GAST</name>
<dbReference type="PROSITE" id="PS51257">
    <property type="entry name" value="PROKAR_LIPOPROTEIN"/>
    <property type="match status" value="1"/>
</dbReference>
<accession>A0AAV3YID5</accession>
<evidence type="ECO:0000313" key="1">
    <source>
        <dbReference type="EMBL" id="GFN82499.1"/>
    </source>
</evidence>